<dbReference type="EMBL" id="FQYL01000002">
    <property type="protein sequence ID" value="SHI42937.1"/>
    <property type="molecule type" value="Genomic_DNA"/>
</dbReference>
<evidence type="ECO:0000256" key="1">
    <source>
        <dbReference type="SAM" id="MobiDB-lite"/>
    </source>
</evidence>
<protein>
    <recommendedName>
        <fullName evidence="5">Secreted protein</fullName>
    </recommendedName>
</protein>
<feature type="chain" id="PRO_5047074910" description="Secreted protein" evidence="2">
    <location>
        <begin position="20"/>
        <end position="112"/>
    </location>
</feature>
<organism evidence="3 4">
    <name type="scientific">Actinomyces denticolens</name>
    <dbReference type="NCBI Taxonomy" id="52767"/>
    <lineage>
        <taxon>Bacteria</taxon>
        <taxon>Bacillati</taxon>
        <taxon>Actinomycetota</taxon>
        <taxon>Actinomycetes</taxon>
        <taxon>Actinomycetales</taxon>
        <taxon>Actinomycetaceae</taxon>
        <taxon>Actinomyces</taxon>
    </lineage>
</organism>
<feature type="signal peptide" evidence="2">
    <location>
        <begin position="1"/>
        <end position="19"/>
    </location>
</feature>
<feature type="region of interest" description="Disordered" evidence="1">
    <location>
        <begin position="65"/>
        <end position="112"/>
    </location>
</feature>
<dbReference type="Proteomes" id="UP000184390">
    <property type="component" value="Unassembled WGS sequence"/>
</dbReference>
<evidence type="ECO:0008006" key="5">
    <source>
        <dbReference type="Google" id="ProtNLM"/>
    </source>
</evidence>
<feature type="compositionally biased region" description="Low complexity" evidence="1">
    <location>
        <begin position="88"/>
        <end position="106"/>
    </location>
</feature>
<gene>
    <name evidence="3" type="ORF">SAMN05216246_10285</name>
</gene>
<sequence length="112" mass="10496">MIRGAGLGCSLLLALGACSSDGGTISTTSTPSATIAATAVETGGPDSTSAPSDAPAALLSTVQPGEGYICDGESTDGSDASGGCRRQTAGPAPEEATGAPAPSPTGDDAPGE</sequence>
<accession>A0ABY1I0Y3</accession>
<dbReference type="PROSITE" id="PS51257">
    <property type="entry name" value="PROKAR_LIPOPROTEIN"/>
    <property type="match status" value="1"/>
</dbReference>
<evidence type="ECO:0000313" key="4">
    <source>
        <dbReference type="Proteomes" id="UP000184390"/>
    </source>
</evidence>
<evidence type="ECO:0000256" key="2">
    <source>
        <dbReference type="SAM" id="SignalP"/>
    </source>
</evidence>
<keyword evidence="4" id="KW-1185">Reference proteome</keyword>
<reference evidence="3 4" key="1">
    <citation type="submission" date="2016-11" db="EMBL/GenBank/DDBJ databases">
        <authorList>
            <person name="Varghese N."/>
            <person name="Submissions S."/>
        </authorList>
    </citation>
    <scope>NUCLEOTIDE SEQUENCE [LARGE SCALE GENOMIC DNA]</scope>
    <source>
        <strain evidence="3 4">PA</strain>
    </source>
</reference>
<comment type="caution">
    <text evidence="3">The sequence shown here is derived from an EMBL/GenBank/DDBJ whole genome shotgun (WGS) entry which is preliminary data.</text>
</comment>
<evidence type="ECO:0000313" key="3">
    <source>
        <dbReference type="EMBL" id="SHI42937.1"/>
    </source>
</evidence>
<keyword evidence="2" id="KW-0732">Signal</keyword>
<proteinExistence type="predicted"/>
<name>A0ABY1I0Y3_9ACTO</name>